<comment type="caution">
    <text evidence="2">The sequence shown here is derived from an EMBL/GenBank/DDBJ whole genome shotgun (WGS) entry which is preliminary data.</text>
</comment>
<name>A0A7W7AC97_9SPHN</name>
<feature type="transmembrane region" description="Helical" evidence="1">
    <location>
        <begin position="42"/>
        <end position="61"/>
    </location>
</feature>
<reference evidence="2 3" key="1">
    <citation type="submission" date="2020-08" db="EMBL/GenBank/DDBJ databases">
        <title>Genomic Encyclopedia of Type Strains, Phase IV (KMG-IV): sequencing the most valuable type-strain genomes for metagenomic binning, comparative biology and taxonomic classification.</title>
        <authorList>
            <person name="Goeker M."/>
        </authorList>
    </citation>
    <scope>NUCLEOTIDE SEQUENCE [LARGE SCALE GENOMIC DNA]</scope>
    <source>
        <strain evidence="2 3">DSM 17507</strain>
    </source>
</reference>
<dbReference type="EMBL" id="JACHOA010000005">
    <property type="protein sequence ID" value="MBB4614380.1"/>
    <property type="molecule type" value="Genomic_DNA"/>
</dbReference>
<keyword evidence="1" id="KW-0812">Transmembrane</keyword>
<proteinExistence type="predicted"/>
<dbReference type="AlphaFoldDB" id="A0A7W7AC97"/>
<dbReference type="InterPro" id="IPR003425">
    <property type="entry name" value="CCB3/YggT"/>
</dbReference>
<evidence type="ECO:0000256" key="1">
    <source>
        <dbReference type="SAM" id="Phobius"/>
    </source>
</evidence>
<evidence type="ECO:0000313" key="2">
    <source>
        <dbReference type="EMBL" id="MBB4614380.1"/>
    </source>
</evidence>
<accession>A0A7W7AC97</accession>
<organism evidence="2 3">
    <name type="scientific">Novosphingobium taihuense</name>
    <dbReference type="NCBI Taxonomy" id="260085"/>
    <lineage>
        <taxon>Bacteria</taxon>
        <taxon>Pseudomonadati</taxon>
        <taxon>Pseudomonadota</taxon>
        <taxon>Alphaproteobacteria</taxon>
        <taxon>Sphingomonadales</taxon>
        <taxon>Sphingomonadaceae</taxon>
        <taxon>Novosphingobium</taxon>
    </lineage>
</organism>
<protein>
    <submittedName>
        <fullName evidence="2">YggT family protein</fullName>
    </submittedName>
</protein>
<dbReference type="Pfam" id="PF02325">
    <property type="entry name" value="CCB3_YggT"/>
    <property type="match status" value="1"/>
</dbReference>
<gene>
    <name evidence="2" type="ORF">GGR37_002667</name>
</gene>
<sequence length="99" mass="10887">MLLYTLISVFSQLIDIVVMVVIVQFVLSLLIAFNVVNLHNKAVAAVWTALGAILDPMLNPIRRIMPNTGGIDFSPMILIFGLRILVQVLFFFASLATAV</sequence>
<dbReference type="RefSeq" id="WP_144904927.1">
    <property type="nucleotide sequence ID" value="NZ_JACHOA010000005.1"/>
</dbReference>
<dbReference type="OrthoDB" id="9814445at2"/>
<dbReference type="Proteomes" id="UP000538566">
    <property type="component" value="Unassembled WGS sequence"/>
</dbReference>
<dbReference type="GO" id="GO:0016020">
    <property type="term" value="C:membrane"/>
    <property type="evidence" value="ECO:0007669"/>
    <property type="project" value="InterPro"/>
</dbReference>
<feature type="transmembrane region" description="Helical" evidence="1">
    <location>
        <begin position="12"/>
        <end position="36"/>
    </location>
</feature>
<keyword evidence="3" id="KW-1185">Reference proteome</keyword>
<evidence type="ECO:0000313" key="3">
    <source>
        <dbReference type="Proteomes" id="UP000538566"/>
    </source>
</evidence>
<keyword evidence="1" id="KW-0472">Membrane</keyword>
<keyword evidence="1" id="KW-1133">Transmembrane helix</keyword>
<feature type="transmembrane region" description="Helical" evidence="1">
    <location>
        <begin position="73"/>
        <end position="96"/>
    </location>
</feature>